<evidence type="ECO:0000313" key="4">
    <source>
        <dbReference type="Proteomes" id="UP001157006"/>
    </source>
</evidence>
<name>A0AAV1ANF9_VICFA</name>
<evidence type="ECO:0008006" key="5">
    <source>
        <dbReference type="Google" id="ProtNLM"/>
    </source>
</evidence>
<evidence type="ECO:0000313" key="3">
    <source>
        <dbReference type="EMBL" id="CAI8610534.1"/>
    </source>
</evidence>
<reference evidence="1 4" key="1">
    <citation type="submission" date="2023-01" db="EMBL/GenBank/DDBJ databases">
        <authorList>
            <person name="Kreplak J."/>
        </authorList>
    </citation>
    <scope>NUCLEOTIDE SEQUENCE [LARGE SCALE GENOMIC DNA]</scope>
</reference>
<dbReference type="Proteomes" id="UP001157006">
    <property type="component" value="Chromosome 4"/>
</dbReference>
<dbReference type="EMBL" id="OX451739">
    <property type="protein sequence ID" value="CAI8610534.1"/>
    <property type="molecule type" value="Genomic_DNA"/>
</dbReference>
<accession>A0AAV1ANF9</accession>
<keyword evidence="4" id="KW-1185">Reference proteome</keyword>
<dbReference type="EMBL" id="OX451739">
    <property type="protein sequence ID" value="CAI8610530.1"/>
    <property type="molecule type" value="Genomic_DNA"/>
</dbReference>
<gene>
    <name evidence="1" type="ORF">VFH_IV186880</name>
    <name evidence="2" type="ORF">VFH_IV186960</name>
    <name evidence="3" type="ORF">VFH_IV187040</name>
</gene>
<sequence length="91" mass="10637">MNESDNPRVWSLFNGAIHWLDFNSDTSMNVIVSFDLAERKLLEMSMPMPGGFDIDPKFCDLWVFGEFLSLWSMKNDTVEIWVIKEYKVHSS</sequence>
<organism evidence="1 4">
    <name type="scientific">Vicia faba</name>
    <name type="common">Broad bean</name>
    <name type="synonym">Faba vulgaris</name>
    <dbReference type="NCBI Taxonomy" id="3906"/>
    <lineage>
        <taxon>Eukaryota</taxon>
        <taxon>Viridiplantae</taxon>
        <taxon>Streptophyta</taxon>
        <taxon>Embryophyta</taxon>
        <taxon>Tracheophyta</taxon>
        <taxon>Spermatophyta</taxon>
        <taxon>Magnoliopsida</taxon>
        <taxon>eudicotyledons</taxon>
        <taxon>Gunneridae</taxon>
        <taxon>Pentapetalae</taxon>
        <taxon>rosids</taxon>
        <taxon>fabids</taxon>
        <taxon>Fabales</taxon>
        <taxon>Fabaceae</taxon>
        <taxon>Papilionoideae</taxon>
        <taxon>50 kb inversion clade</taxon>
        <taxon>NPAAA clade</taxon>
        <taxon>Hologalegina</taxon>
        <taxon>IRL clade</taxon>
        <taxon>Fabeae</taxon>
        <taxon>Vicia</taxon>
    </lineage>
</organism>
<protein>
    <recommendedName>
        <fullName evidence="5">F-box associated domain-containing protein</fullName>
    </recommendedName>
</protein>
<dbReference type="EMBL" id="OX451739">
    <property type="protein sequence ID" value="CAI8610532.1"/>
    <property type="molecule type" value="Genomic_DNA"/>
</dbReference>
<dbReference type="AlphaFoldDB" id="A0AAV1ANF9"/>
<proteinExistence type="predicted"/>
<evidence type="ECO:0000313" key="1">
    <source>
        <dbReference type="EMBL" id="CAI8610530.1"/>
    </source>
</evidence>
<evidence type="ECO:0000313" key="2">
    <source>
        <dbReference type="EMBL" id="CAI8610532.1"/>
    </source>
</evidence>